<evidence type="ECO:0000313" key="3">
    <source>
        <dbReference type="Proteomes" id="UP000539265"/>
    </source>
</evidence>
<dbReference type="PANTHER" id="PTHR22916">
    <property type="entry name" value="GLYCOSYLTRANSFERASE"/>
    <property type="match status" value="1"/>
</dbReference>
<accession>A0A839SKL6</accession>
<protein>
    <submittedName>
        <fullName evidence="2">Glycosyltransferase involved in cell wall biosynthesis</fullName>
    </submittedName>
</protein>
<keyword evidence="3" id="KW-1185">Reference proteome</keyword>
<dbReference type="OrthoDB" id="9788101at2"/>
<name>A0A839SKL6_9SPHI</name>
<gene>
    <name evidence="2" type="ORF">FHS11_003507</name>
</gene>
<dbReference type="InterPro" id="IPR029044">
    <property type="entry name" value="Nucleotide-diphossugar_trans"/>
</dbReference>
<organism evidence="2 3">
    <name type="scientific">Mucilaginibacter gotjawali</name>
    <dbReference type="NCBI Taxonomy" id="1550579"/>
    <lineage>
        <taxon>Bacteria</taxon>
        <taxon>Pseudomonadati</taxon>
        <taxon>Bacteroidota</taxon>
        <taxon>Sphingobacteriia</taxon>
        <taxon>Sphingobacteriales</taxon>
        <taxon>Sphingobacteriaceae</taxon>
        <taxon>Mucilaginibacter</taxon>
    </lineage>
</organism>
<dbReference type="Proteomes" id="UP000539265">
    <property type="component" value="Unassembled WGS sequence"/>
</dbReference>
<dbReference type="Pfam" id="PF00535">
    <property type="entry name" value="Glycos_transf_2"/>
    <property type="match status" value="1"/>
</dbReference>
<sequence length="250" mass="28266">MFSPDLKISLITVSFNAESTIERCIQSVLAQSFKNVEYIIIDGASTDNTLQIIHKYKQHIQILVSEPDKGIYDAMNKGIKMATGDIIGMLNTDDYFADAQVLKDIAGQFTVNNADITYGDLDFVNNKGGIVRKWRSGKYFSGSFNWGWMPPHPTFYCKKELFQQFGYYSLGYGTAADYELMLRFMHKNGLKASYLNKVIIKMKTGGASNKNLNSRVKGLLFDLKAMRNNGIKAPLLGLIFKPLRKISQYF</sequence>
<dbReference type="InterPro" id="IPR001173">
    <property type="entry name" value="Glyco_trans_2-like"/>
</dbReference>
<dbReference type="EMBL" id="JACHWX010000011">
    <property type="protein sequence ID" value="MBB3057079.1"/>
    <property type="molecule type" value="Genomic_DNA"/>
</dbReference>
<dbReference type="GO" id="GO:0016758">
    <property type="term" value="F:hexosyltransferase activity"/>
    <property type="evidence" value="ECO:0007669"/>
    <property type="project" value="UniProtKB-ARBA"/>
</dbReference>
<feature type="domain" description="Glycosyltransferase 2-like" evidence="1">
    <location>
        <begin position="9"/>
        <end position="148"/>
    </location>
</feature>
<dbReference type="Gene3D" id="3.90.550.10">
    <property type="entry name" value="Spore Coat Polysaccharide Biosynthesis Protein SpsA, Chain A"/>
    <property type="match status" value="1"/>
</dbReference>
<dbReference type="AlphaFoldDB" id="A0A839SKL6"/>
<reference evidence="2" key="1">
    <citation type="submission" date="2020-08" db="EMBL/GenBank/DDBJ databases">
        <title>Genomic Encyclopedia of Type Strains, Phase III (KMG-III): the genomes of soil and plant-associated and newly described type strains.</title>
        <authorList>
            <person name="Whitman W."/>
        </authorList>
    </citation>
    <scope>NUCLEOTIDE SEQUENCE [LARGE SCALE GENOMIC DNA]</scope>
    <source>
        <strain evidence="2">CECT 8628</strain>
    </source>
</reference>
<dbReference type="SUPFAM" id="SSF53448">
    <property type="entry name" value="Nucleotide-diphospho-sugar transferases"/>
    <property type="match status" value="1"/>
</dbReference>
<proteinExistence type="predicted"/>
<comment type="caution">
    <text evidence="2">The sequence shown here is derived from an EMBL/GenBank/DDBJ whole genome shotgun (WGS) entry which is preliminary data.</text>
</comment>
<dbReference type="CDD" id="cd06433">
    <property type="entry name" value="GT_2_WfgS_like"/>
    <property type="match status" value="1"/>
</dbReference>
<evidence type="ECO:0000259" key="1">
    <source>
        <dbReference type="Pfam" id="PF00535"/>
    </source>
</evidence>
<evidence type="ECO:0000313" key="2">
    <source>
        <dbReference type="EMBL" id="MBB3057079.1"/>
    </source>
</evidence>
<dbReference type="RefSeq" id="WP_096357705.1">
    <property type="nucleotide sequence ID" value="NZ_AP017313.1"/>
</dbReference>
<dbReference type="PANTHER" id="PTHR22916:SF3">
    <property type="entry name" value="UDP-GLCNAC:BETAGAL BETA-1,3-N-ACETYLGLUCOSAMINYLTRANSFERASE-LIKE PROTEIN 1"/>
    <property type="match status" value="1"/>
</dbReference>